<dbReference type="PROSITE" id="PS51462">
    <property type="entry name" value="NUDIX"/>
    <property type="match status" value="1"/>
</dbReference>
<comment type="similarity">
    <text evidence="2">Belongs to the Nudix hydrolase family.</text>
</comment>
<evidence type="ECO:0000313" key="4">
    <source>
        <dbReference type="EMBL" id="KAK7206219.1"/>
    </source>
</evidence>
<dbReference type="SUPFAM" id="SSF55811">
    <property type="entry name" value="Nudix"/>
    <property type="match status" value="1"/>
</dbReference>
<protein>
    <submittedName>
        <fullName evidence="4">NUDIX hydrolase domain-like protein</fullName>
    </submittedName>
</protein>
<feature type="domain" description="Nudix hydrolase" evidence="3">
    <location>
        <begin position="51"/>
        <end position="189"/>
    </location>
</feature>
<comment type="caution">
    <text evidence="4">The sequence shown here is derived from an EMBL/GenBank/DDBJ whole genome shotgun (WGS) entry which is preliminary data.</text>
</comment>
<name>A0ABR1F8N8_9ASCO</name>
<dbReference type="PANTHER" id="PTHR11839:SF1">
    <property type="entry name" value="ADP-SUGAR PYROPHOSPHATASE"/>
    <property type="match status" value="1"/>
</dbReference>
<dbReference type="EMBL" id="JBBJBU010000003">
    <property type="protein sequence ID" value="KAK7206219.1"/>
    <property type="molecule type" value="Genomic_DNA"/>
</dbReference>
<reference evidence="4 5" key="1">
    <citation type="submission" date="2024-03" db="EMBL/GenBank/DDBJ databases">
        <title>Genome-scale model development and genomic sequencing of the oleaginous clade Lipomyces.</title>
        <authorList>
            <consortium name="Lawrence Berkeley National Laboratory"/>
            <person name="Czajka J.J."/>
            <person name="Han Y."/>
            <person name="Kim J."/>
            <person name="Mondo S.J."/>
            <person name="Hofstad B.A."/>
            <person name="Robles A."/>
            <person name="Haridas S."/>
            <person name="Riley R."/>
            <person name="LaButti K."/>
            <person name="Pangilinan J."/>
            <person name="Andreopoulos W."/>
            <person name="Lipzen A."/>
            <person name="Yan J."/>
            <person name="Wang M."/>
            <person name="Ng V."/>
            <person name="Grigoriev I.V."/>
            <person name="Spatafora J.W."/>
            <person name="Magnuson J.K."/>
            <person name="Baker S.E."/>
            <person name="Pomraning K.R."/>
        </authorList>
    </citation>
    <scope>NUCLEOTIDE SEQUENCE [LARGE SCALE GENOMIC DNA]</scope>
    <source>
        <strain evidence="4 5">Phaff 52-87</strain>
    </source>
</reference>
<dbReference type="CDD" id="cd18888">
    <property type="entry name" value="NUDIX_ADPRase_Nudt5"/>
    <property type="match status" value="1"/>
</dbReference>
<dbReference type="RefSeq" id="XP_064769252.1">
    <property type="nucleotide sequence ID" value="XM_064912243.1"/>
</dbReference>
<keyword evidence="1 2" id="KW-0378">Hydrolase</keyword>
<evidence type="ECO:0000259" key="3">
    <source>
        <dbReference type="PROSITE" id="PS51462"/>
    </source>
</evidence>
<dbReference type="Gene3D" id="3.90.79.10">
    <property type="entry name" value="Nucleoside Triphosphate Pyrophosphohydrolase"/>
    <property type="match status" value="1"/>
</dbReference>
<dbReference type="Proteomes" id="UP001498771">
    <property type="component" value="Unassembled WGS sequence"/>
</dbReference>
<evidence type="ECO:0000256" key="1">
    <source>
        <dbReference type="ARBA" id="ARBA00022801"/>
    </source>
</evidence>
<organism evidence="4 5">
    <name type="scientific">Myxozyma melibiosi</name>
    <dbReference type="NCBI Taxonomy" id="54550"/>
    <lineage>
        <taxon>Eukaryota</taxon>
        <taxon>Fungi</taxon>
        <taxon>Dikarya</taxon>
        <taxon>Ascomycota</taxon>
        <taxon>Saccharomycotina</taxon>
        <taxon>Lipomycetes</taxon>
        <taxon>Lipomycetales</taxon>
        <taxon>Lipomycetaceae</taxon>
        <taxon>Myxozyma</taxon>
    </lineage>
</organism>
<dbReference type="InterPro" id="IPR020476">
    <property type="entry name" value="Nudix_hydrolase"/>
</dbReference>
<dbReference type="Pfam" id="PF00293">
    <property type="entry name" value="NUDIX"/>
    <property type="match status" value="1"/>
</dbReference>
<evidence type="ECO:0000256" key="2">
    <source>
        <dbReference type="RuleBase" id="RU003476"/>
    </source>
</evidence>
<evidence type="ECO:0000313" key="5">
    <source>
        <dbReference type="Proteomes" id="UP001498771"/>
    </source>
</evidence>
<keyword evidence="5" id="KW-1185">Reference proteome</keyword>
<dbReference type="InterPro" id="IPR015797">
    <property type="entry name" value="NUDIX_hydrolase-like_dom_sf"/>
</dbReference>
<proteinExistence type="inferred from homology"/>
<dbReference type="PRINTS" id="PR00502">
    <property type="entry name" value="NUDIXFAMILY"/>
</dbReference>
<dbReference type="PROSITE" id="PS00893">
    <property type="entry name" value="NUDIX_BOX"/>
    <property type="match status" value="1"/>
</dbReference>
<gene>
    <name evidence="4" type="ORF">BZA70DRAFT_276049</name>
</gene>
<dbReference type="GeneID" id="90037755"/>
<dbReference type="PANTHER" id="PTHR11839">
    <property type="entry name" value="UDP/ADP-SUGAR PYROPHOSPHATASE"/>
    <property type="match status" value="1"/>
</dbReference>
<dbReference type="InterPro" id="IPR020084">
    <property type="entry name" value="NUDIX_hydrolase_CS"/>
</dbReference>
<sequence>MDLTKAKITDVKDLKSEDARWVKIQKVYYQDPNGKARDWEFCSRQTRVEGSDVDGVGILAIFEKDTGPEILLQRQFRPPVNGVVIEFPAGLLDKGETPEQCAERELLEETGYIGTAFHSSPILFCDPGFCNTNLKLVQVSIDLSDERNKNPKQQLEDGEFIENFTVPLKEFPERLEALAKEGYILDARLMNIAEGILVARKYAL</sequence>
<accession>A0ABR1F8N8</accession>
<dbReference type="InterPro" id="IPR000086">
    <property type="entry name" value="NUDIX_hydrolase_dom"/>
</dbReference>